<dbReference type="Gene3D" id="1.10.510.10">
    <property type="entry name" value="Transferase(Phosphotransferase) domain 1"/>
    <property type="match status" value="1"/>
</dbReference>
<gene>
    <name evidence="7" type="ORF">M9Y10_029803</name>
</gene>
<evidence type="ECO:0000256" key="5">
    <source>
        <dbReference type="RuleBase" id="RU000304"/>
    </source>
</evidence>
<keyword evidence="2 4" id="KW-0547">Nucleotide-binding</keyword>
<keyword evidence="1 5" id="KW-0723">Serine/threonine-protein kinase</keyword>
<dbReference type="InterPro" id="IPR001245">
    <property type="entry name" value="Ser-Thr/Tyr_kinase_cat_dom"/>
</dbReference>
<comment type="caution">
    <text evidence="7">The sequence shown here is derived from an EMBL/GenBank/DDBJ whole genome shotgun (WGS) entry which is preliminary data.</text>
</comment>
<feature type="domain" description="Protein kinase" evidence="6">
    <location>
        <begin position="15"/>
        <end position="289"/>
    </location>
</feature>
<keyword evidence="3 4" id="KW-0067">ATP-binding</keyword>
<evidence type="ECO:0000313" key="8">
    <source>
        <dbReference type="Proteomes" id="UP001470230"/>
    </source>
</evidence>
<evidence type="ECO:0000256" key="1">
    <source>
        <dbReference type="ARBA" id="ARBA00022527"/>
    </source>
</evidence>
<dbReference type="InterPro" id="IPR017441">
    <property type="entry name" value="Protein_kinase_ATP_BS"/>
</dbReference>
<dbReference type="PROSITE" id="PS00108">
    <property type="entry name" value="PROTEIN_KINASE_ST"/>
    <property type="match status" value="1"/>
</dbReference>
<dbReference type="PANTHER" id="PTHR44329">
    <property type="entry name" value="SERINE/THREONINE-PROTEIN KINASE TNNI3K-RELATED"/>
    <property type="match status" value="1"/>
</dbReference>
<name>A0ABR2KP73_9EUKA</name>
<dbReference type="Proteomes" id="UP001470230">
    <property type="component" value="Unassembled WGS sequence"/>
</dbReference>
<dbReference type="InterPro" id="IPR051681">
    <property type="entry name" value="Ser/Thr_Kinases-Pseudokinases"/>
</dbReference>
<keyword evidence="1 5" id="KW-0418">Kinase</keyword>
<organism evidence="7 8">
    <name type="scientific">Tritrichomonas musculus</name>
    <dbReference type="NCBI Taxonomy" id="1915356"/>
    <lineage>
        <taxon>Eukaryota</taxon>
        <taxon>Metamonada</taxon>
        <taxon>Parabasalia</taxon>
        <taxon>Tritrichomonadida</taxon>
        <taxon>Tritrichomonadidae</taxon>
        <taxon>Tritrichomonas</taxon>
    </lineage>
</organism>
<evidence type="ECO:0000259" key="6">
    <source>
        <dbReference type="PROSITE" id="PS50011"/>
    </source>
</evidence>
<dbReference type="SMART" id="SM00220">
    <property type="entry name" value="S_TKc"/>
    <property type="match status" value="1"/>
</dbReference>
<reference evidence="7 8" key="1">
    <citation type="submission" date="2024-04" db="EMBL/GenBank/DDBJ databases">
        <title>Tritrichomonas musculus Genome.</title>
        <authorList>
            <person name="Alves-Ferreira E."/>
            <person name="Grigg M."/>
            <person name="Lorenzi H."/>
            <person name="Galac M."/>
        </authorList>
    </citation>
    <scope>NUCLEOTIDE SEQUENCE [LARGE SCALE GENOMIC DNA]</scope>
    <source>
        <strain evidence="7 8">EAF2021</strain>
    </source>
</reference>
<protein>
    <recommendedName>
        <fullName evidence="6">Protein kinase domain-containing protein</fullName>
    </recommendedName>
</protein>
<dbReference type="InterPro" id="IPR000719">
    <property type="entry name" value="Prot_kinase_dom"/>
</dbReference>
<comment type="similarity">
    <text evidence="5">Belongs to the protein kinase superfamily.</text>
</comment>
<feature type="binding site" evidence="4">
    <location>
        <position position="44"/>
    </location>
    <ligand>
        <name>ATP</name>
        <dbReference type="ChEBI" id="CHEBI:30616"/>
    </ligand>
</feature>
<sequence length="311" mass="35507">MSIQFVDLFFNTGNFVLKKPIGTGSFANVYVAEDSSSGELFAAKIYKETDEYSQKIFNRAAVASNSLNHPLILKFYGINYHSFEDTSRLQPTILLELCQKGSLGSFLAKENKGVPDENWTPTKKYIILLGIAHAMKYMHDRGIIHRDLKPYNILIDDNYHPKIGGFSMCKIFPHPLTISAEYEMTSNVGTPLYMAPEIFGDKDQYGCGVDVYSFSILAYEVVTGKLPYSMEKMSAYKLYRSVASGLRPELTGEITKPMKDLLCRCWSEDIDQRPSFDDIFKMLSKDPKLYFKEDLNEEEIHDFIQFLNDSQ</sequence>
<dbReference type="SUPFAM" id="SSF56112">
    <property type="entry name" value="Protein kinase-like (PK-like)"/>
    <property type="match status" value="1"/>
</dbReference>
<keyword evidence="8" id="KW-1185">Reference proteome</keyword>
<accession>A0ABR2KP73</accession>
<evidence type="ECO:0000313" key="7">
    <source>
        <dbReference type="EMBL" id="KAK8892566.1"/>
    </source>
</evidence>
<dbReference type="PRINTS" id="PR00109">
    <property type="entry name" value="TYRKINASE"/>
</dbReference>
<keyword evidence="1 5" id="KW-0808">Transferase</keyword>
<dbReference type="PROSITE" id="PS50011">
    <property type="entry name" value="PROTEIN_KINASE_DOM"/>
    <property type="match status" value="1"/>
</dbReference>
<dbReference type="PROSITE" id="PS00107">
    <property type="entry name" value="PROTEIN_KINASE_ATP"/>
    <property type="match status" value="1"/>
</dbReference>
<dbReference type="InterPro" id="IPR011009">
    <property type="entry name" value="Kinase-like_dom_sf"/>
</dbReference>
<dbReference type="Pfam" id="PF00069">
    <property type="entry name" value="Pkinase"/>
    <property type="match status" value="1"/>
</dbReference>
<proteinExistence type="inferred from homology"/>
<dbReference type="EMBL" id="JAPFFF010000004">
    <property type="protein sequence ID" value="KAK8892566.1"/>
    <property type="molecule type" value="Genomic_DNA"/>
</dbReference>
<evidence type="ECO:0000256" key="4">
    <source>
        <dbReference type="PROSITE-ProRule" id="PRU10141"/>
    </source>
</evidence>
<dbReference type="InterPro" id="IPR008271">
    <property type="entry name" value="Ser/Thr_kinase_AS"/>
</dbReference>
<evidence type="ECO:0000256" key="3">
    <source>
        <dbReference type="ARBA" id="ARBA00022840"/>
    </source>
</evidence>
<evidence type="ECO:0000256" key="2">
    <source>
        <dbReference type="ARBA" id="ARBA00022741"/>
    </source>
</evidence>